<evidence type="ECO:0000259" key="2">
    <source>
        <dbReference type="Pfam" id="PF12172"/>
    </source>
</evidence>
<protein>
    <recommendedName>
        <fullName evidence="5">OB-fold protein</fullName>
    </recommendedName>
</protein>
<feature type="domain" description="ChsH2 C-terminal OB-fold" evidence="1">
    <location>
        <begin position="62"/>
        <end position="118"/>
    </location>
</feature>
<comment type="caution">
    <text evidence="3">The sequence shown here is derived from an EMBL/GenBank/DDBJ whole genome shotgun (WGS) entry which is preliminary data.</text>
</comment>
<dbReference type="RefSeq" id="WP_110034382.1">
    <property type="nucleotide sequence ID" value="NZ_QGTR01000008.1"/>
</dbReference>
<evidence type="ECO:0000313" key="4">
    <source>
        <dbReference type="Proteomes" id="UP000246352"/>
    </source>
</evidence>
<proteinExistence type="predicted"/>
<dbReference type="Pfam" id="PF12172">
    <property type="entry name" value="zf-ChsH2"/>
    <property type="match status" value="1"/>
</dbReference>
<dbReference type="InterPro" id="IPR022002">
    <property type="entry name" value="ChsH2_Znr"/>
</dbReference>
<accession>A0A317PCY9</accession>
<evidence type="ECO:0008006" key="5">
    <source>
        <dbReference type="Google" id="ProtNLM"/>
    </source>
</evidence>
<dbReference type="SUPFAM" id="SSF50249">
    <property type="entry name" value="Nucleic acid-binding proteins"/>
    <property type="match status" value="1"/>
</dbReference>
<dbReference type="EMBL" id="QGTR01000008">
    <property type="protein sequence ID" value="PWV95779.1"/>
    <property type="molecule type" value="Genomic_DNA"/>
</dbReference>
<dbReference type="InterPro" id="IPR002878">
    <property type="entry name" value="ChsH2_C"/>
</dbReference>
<dbReference type="PANTHER" id="PTHR34075:SF5">
    <property type="entry name" value="BLR3430 PROTEIN"/>
    <property type="match status" value="1"/>
</dbReference>
<evidence type="ECO:0000259" key="1">
    <source>
        <dbReference type="Pfam" id="PF01796"/>
    </source>
</evidence>
<dbReference type="OrthoDB" id="7595207at2"/>
<name>A0A317PCY9_9HYPH</name>
<dbReference type="PANTHER" id="PTHR34075">
    <property type="entry name" value="BLR3430 PROTEIN"/>
    <property type="match status" value="1"/>
</dbReference>
<dbReference type="InterPro" id="IPR052513">
    <property type="entry name" value="Thioester_dehydratase-like"/>
</dbReference>
<dbReference type="Pfam" id="PF01796">
    <property type="entry name" value="OB_ChsH2_C"/>
    <property type="match status" value="1"/>
</dbReference>
<feature type="domain" description="ChsH2 rubredoxin-like zinc ribbon" evidence="2">
    <location>
        <begin position="23"/>
        <end position="57"/>
    </location>
</feature>
<keyword evidence="4" id="KW-1185">Reference proteome</keyword>
<evidence type="ECO:0000313" key="3">
    <source>
        <dbReference type="EMBL" id="PWV95779.1"/>
    </source>
</evidence>
<gene>
    <name evidence="3" type="ORF">DFR52_10843</name>
</gene>
<dbReference type="AlphaFoldDB" id="A0A317PCY9"/>
<dbReference type="InterPro" id="IPR012340">
    <property type="entry name" value="NA-bd_OB-fold"/>
</dbReference>
<dbReference type="Proteomes" id="UP000246352">
    <property type="component" value="Unassembled WGS sequence"/>
</dbReference>
<dbReference type="Gene3D" id="6.10.30.10">
    <property type="match status" value="1"/>
</dbReference>
<organism evidence="3 4">
    <name type="scientific">Hoeflea marina</name>
    <dbReference type="NCBI Taxonomy" id="274592"/>
    <lineage>
        <taxon>Bacteria</taxon>
        <taxon>Pseudomonadati</taxon>
        <taxon>Pseudomonadota</taxon>
        <taxon>Alphaproteobacteria</taxon>
        <taxon>Hyphomicrobiales</taxon>
        <taxon>Rhizobiaceae</taxon>
        <taxon>Hoeflea</taxon>
    </lineage>
</organism>
<sequence length="137" mass="14925">MTDRLGDRIPAAPEPTVETVGYWQAADSHRLMIGRCRTCGEAHFYPRARCPRCLSADTVLEQAEGAGTVYSYSIMRRAKVPYAIAYVTLSEGPTMMTNIVGCAADDIRIGMPVSVVFVESDGGHRVPMFEPAVIVAE</sequence>
<reference evidence="3 4" key="1">
    <citation type="submission" date="2018-05" db="EMBL/GenBank/DDBJ databases">
        <title>Genomic Encyclopedia of Type Strains, Phase IV (KMG-IV): sequencing the most valuable type-strain genomes for metagenomic binning, comparative biology and taxonomic classification.</title>
        <authorList>
            <person name="Goeker M."/>
        </authorList>
    </citation>
    <scope>NUCLEOTIDE SEQUENCE [LARGE SCALE GENOMIC DNA]</scope>
    <source>
        <strain evidence="3 4">DSM 16791</strain>
    </source>
</reference>